<feature type="transmembrane region" description="Helical" evidence="1">
    <location>
        <begin position="291"/>
        <end position="312"/>
    </location>
</feature>
<proteinExistence type="predicted"/>
<protein>
    <submittedName>
        <fullName evidence="2">Uncharacterized protein</fullName>
    </submittedName>
</protein>
<evidence type="ECO:0000256" key="1">
    <source>
        <dbReference type="SAM" id="Phobius"/>
    </source>
</evidence>
<accession>A0A1W0A097</accession>
<evidence type="ECO:0000313" key="2">
    <source>
        <dbReference type="EMBL" id="OQS03611.1"/>
    </source>
</evidence>
<sequence>MVPFLIKRLPNLSMPQVSATLAFNQLNISIMQFASDPTHTNYTLLLQPLIEYNSPRTFYSWVMLLDWVLRMREVISLEGDNGTFVLMSEAYSISSMTINKGFLTNASTVVYYILVYFTAVMITLGIISTLTSYRCQCENLFFFHQIVGSTWVGRPLMFLRGATAIFLLGSEPIQLKYNGYITRFDFSSRSLLECIVLSSEASWISVVAHELMAPFTCRGARTVSRISTGSAWLICLILDIVSPNEVITKLDHKWRAIDMINQHYCNFGAIEIGSYNRVVKKVRKYTGISKLVVGLGATYIAASIMSSGHYIFKELGCFSSSMACYTILLS</sequence>
<name>A0A1W0A097_9STRA</name>
<gene>
    <name evidence="2" type="ORF">THRCLA_04073</name>
</gene>
<keyword evidence="1" id="KW-1133">Transmembrane helix</keyword>
<feature type="transmembrane region" description="Helical" evidence="1">
    <location>
        <begin position="109"/>
        <end position="131"/>
    </location>
</feature>
<dbReference type="OrthoDB" id="86981at2759"/>
<keyword evidence="1" id="KW-0472">Membrane</keyword>
<keyword evidence="1" id="KW-0812">Transmembrane</keyword>
<reference evidence="2 3" key="1">
    <citation type="journal article" date="2014" name="Genome Biol. Evol.">
        <title>The secreted proteins of Achlya hypogyna and Thraustotheca clavata identify the ancestral oomycete secretome and reveal gene acquisitions by horizontal gene transfer.</title>
        <authorList>
            <person name="Misner I."/>
            <person name="Blouin N."/>
            <person name="Leonard G."/>
            <person name="Richards T.A."/>
            <person name="Lane C.E."/>
        </authorList>
    </citation>
    <scope>NUCLEOTIDE SEQUENCE [LARGE SCALE GENOMIC DNA]</scope>
    <source>
        <strain evidence="2 3">ATCC 34112</strain>
    </source>
</reference>
<evidence type="ECO:0000313" key="3">
    <source>
        <dbReference type="Proteomes" id="UP000243217"/>
    </source>
</evidence>
<keyword evidence="3" id="KW-1185">Reference proteome</keyword>
<dbReference type="AlphaFoldDB" id="A0A1W0A097"/>
<organism evidence="2 3">
    <name type="scientific">Thraustotheca clavata</name>
    <dbReference type="NCBI Taxonomy" id="74557"/>
    <lineage>
        <taxon>Eukaryota</taxon>
        <taxon>Sar</taxon>
        <taxon>Stramenopiles</taxon>
        <taxon>Oomycota</taxon>
        <taxon>Saprolegniomycetes</taxon>
        <taxon>Saprolegniales</taxon>
        <taxon>Achlyaceae</taxon>
        <taxon>Thraustotheca</taxon>
    </lineage>
</organism>
<dbReference type="EMBL" id="JNBS01000827">
    <property type="protein sequence ID" value="OQS03611.1"/>
    <property type="molecule type" value="Genomic_DNA"/>
</dbReference>
<dbReference type="Proteomes" id="UP000243217">
    <property type="component" value="Unassembled WGS sequence"/>
</dbReference>
<comment type="caution">
    <text evidence="2">The sequence shown here is derived from an EMBL/GenBank/DDBJ whole genome shotgun (WGS) entry which is preliminary data.</text>
</comment>